<dbReference type="Proteomes" id="UP001164420">
    <property type="component" value="Unassembled WGS sequence"/>
</dbReference>
<keyword evidence="1" id="KW-0175">Coiled coil</keyword>
<organism evidence="2 3">
    <name type="scientific">Ralstonia mojiangensis</name>
    <dbReference type="NCBI Taxonomy" id="2953895"/>
    <lineage>
        <taxon>Bacteria</taxon>
        <taxon>Pseudomonadati</taxon>
        <taxon>Pseudomonadota</taxon>
        <taxon>Betaproteobacteria</taxon>
        <taxon>Burkholderiales</taxon>
        <taxon>Burkholderiaceae</taxon>
        <taxon>Ralstonia</taxon>
    </lineage>
</organism>
<comment type="caution">
    <text evidence="2">The sequence shown here is derived from an EMBL/GenBank/DDBJ whole genome shotgun (WGS) entry which is preliminary data.</text>
</comment>
<evidence type="ECO:0000256" key="1">
    <source>
        <dbReference type="SAM" id="Coils"/>
    </source>
</evidence>
<evidence type="ECO:0000313" key="3">
    <source>
        <dbReference type="Proteomes" id="UP001164420"/>
    </source>
</evidence>
<feature type="coiled-coil region" evidence="1">
    <location>
        <begin position="75"/>
        <end position="102"/>
    </location>
</feature>
<reference evidence="2 3" key="1">
    <citation type="journal article" date="2023" name="Front. Microbiol.">
        <title>Ralstonia chuxiongensis sp. nov., Ralstonia mojiangensis sp. nov., and Ralstonia soli sp. nov., isolated from tobacco fields, are three novel species in the family Burkholderiaceae.</title>
        <authorList>
            <person name="Lu C.H."/>
            <person name="Zhang Y.Y."/>
            <person name="Jiang N."/>
            <person name="Chen W."/>
            <person name="Shao X."/>
            <person name="Zhao Z.M."/>
            <person name="Lu W.L."/>
            <person name="Hu X."/>
            <person name="Xi Y.X."/>
            <person name="Zou S.Y."/>
            <person name="Wei Q.J."/>
            <person name="Lin Z.L."/>
            <person name="Gong L."/>
            <person name="Gai X.T."/>
            <person name="Zhang L.Q."/>
            <person name="Li J.Y."/>
            <person name="Jin Y."/>
            <person name="Xia Z.Y."/>
        </authorList>
    </citation>
    <scope>NUCLEOTIDE SEQUENCE [LARGE SCALE GENOMIC DNA]</scope>
    <source>
        <strain evidence="2 3">22TCJT01-1</strain>
    </source>
</reference>
<gene>
    <name evidence="2" type="ORF">N5J06_02010</name>
</gene>
<dbReference type="RefSeq" id="WP_260784600.1">
    <property type="nucleotide sequence ID" value="NZ_JAOCQI010000001.1"/>
</dbReference>
<dbReference type="EMBL" id="JAOCQI010000001">
    <property type="protein sequence ID" value="MCT7309706.1"/>
    <property type="molecule type" value="Genomic_DNA"/>
</dbReference>
<accession>A0ABT2L305</accession>
<protein>
    <submittedName>
        <fullName evidence="2">Uncharacterized protein</fullName>
    </submittedName>
</protein>
<evidence type="ECO:0000313" key="2">
    <source>
        <dbReference type="EMBL" id="MCT7309706.1"/>
    </source>
</evidence>
<name>A0ABT2L305_9RALS</name>
<proteinExistence type="predicted"/>
<keyword evidence="3" id="KW-1185">Reference proteome</keyword>
<sequence>MAASLFAGKAAGEDFSKNGVQITTPKYLLVPLDETVKRLPPSDSSMPGHYVIAPAESSKGLTAGADISICNDSQRRNLADRVKALEQLNAALETKVKLLETTLAQKDGLK</sequence>